<organism evidence="1 2">
    <name type="scientific">Trichinella britovi</name>
    <name type="common">Parasitic roundworm</name>
    <dbReference type="NCBI Taxonomy" id="45882"/>
    <lineage>
        <taxon>Eukaryota</taxon>
        <taxon>Metazoa</taxon>
        <taxon>Ecdysozoa</taxon>
        <taxon>Nematoda</taxon>
        <taxon>Enoplea</taxon>
        <taxon>Dorylaimia</taxon>
        <taxon>Trichinellida</taxon>
        <taxon>Trichinellidae</taxon>
        <taxon>Trichinella</taxon>
    </lineage>
</organism>
<accession>A0A0V1CUD1</accession>
<name>A0A0V1CUD1_TRIBR</name>
<protein>
    <submittedName>
        <fullName evidence="1">Uncharacterized protein</fullName>
    </submittedName>
</protein>
<comment type="caution">
    <text evidence="1">The sequence shown here is derived from an EMBL/GenBank/DDBJ whole genome shotgun (WGS) entry which is preliminary data.</text>
</comment>
<evidence type="ECO:0000313" key="1">
    <source>
        <dbReference type="EMBL" id="KRY52896.1"/>
    </source>
</evidence>
<dbReference type="OrthoDB" id="5920611at2759"/>
<dbReference type="Proteomes" id="UP000054653">
    <property type="component" value="Unassembled WGS sequence"/>
</dbReference>
<keyword evidence="2" id="KW-1185">Reference proteome</keyword>
<reference evidence="1 2" key="1">
    <citation type="submission" date="2015-01" db="EMBL/GenBank/DDBJ databases">
        <title>Evolution of Trichinella species and genotypes.</title>
        <authorList>
            <person name="Korhonen P.K."/>
            <person name="Edoardo P."/>
            <person name="Giuseppe L.R."/>
            <person name="Gasser R.B."/>
        </authorList>
    </citation>
    <scope>NUCLEOTIDE SEQUENCE [LARGE SCALE GENOMIC DNA]</scope>
    <source>
        <strain evidence="1">ISS120</strain>
    </source>
</reference>
<proteinExistence type="predicted"/>
<sequence length="286" mass="32799">MVLKSSFQKILTRMQNTLSESLIIYPGQIICCVAHTQIQRCPVSDVDVCLNVLSYDFLRISFSNYHQVSASHIHTLFGDCFRLLLFYLPKRSDVSFVNLLRNFCPVPENIEFASCSMERICAIEDGKLDSLHPVVVIWLSLDMLLSTMWIFHLGEEQNSTEPASQSDKRHTAVASDTLSGRLFGVSDLFQRPMVLISKHQYIATGWQRSARSITILPQQDVMSRLKKFSTGRQTGRQEFPLKLENWQSCLGCSIMKNLFIGKRLLLFYFSLKFHHSSPKALTDRHE</sequence>
<evidence type="ECO:0000313" key="2">
    <source>
        <dbReference type="Proteomes" id="UP000054653"/>
    </source>
</evidence>
<dbReference type="EMBL" id="JYDI01000096">
    <property type="protein sequence ID" value="KRY52896.1"/>
    <property type="molecule type" value="Genomic_DNA"/>
</dbReference>
<gene>
    <name evidence="1" type="ORF">T03_13347</name>
</gene>
<dbReference type="AlphaFoldDB" id="A0A0V1CUD1"/>